<keyword evidence="1" id="KW-0479">Metal-binding</keyword>
<dbReference type="OrthoDB" id="539213at2759"/>
<keyword evidence="4" id="KW-0862">Zinc</keyword>
<proteinExistence type="predicted"/>
<evidence type="ECO:0000256" key="7">
    <source>
        <dbReference type="PROSITE-ProRule" id="PRU00134"/>
    </source>
</evidence>
<dbReference type="KEGG" id="bbel:109487216"/>
<keyword evidence="5 6" id="KW-0040">ANK repeat</keyword>
<dbReference type="Pfam" id="PF01753">
    <property type="entry name" value="zf-MYND"/>
    <property type="match status" value="2"/>
</dbReference>
<evidence type="ECO:0000259" key="8">
    <source>
        <dbReference type="PROSITE" id="PS50865"/>
    </source>
</evidence>
<protein>
    <submittedName>
        <fullName evidence="10">Serine/threonine-protein phosphatase 6 regulatory ankyrin repeat subunit B-like</fullName>
    </submittedName>
</protein>
<dbReference type="Pfam" id="PF12796">
    <property type="entry name" value="Ank_2"/>
    <property type="match status" value="3"/>
</dbReference>
<dbReference type="InterPro" id="IPR002110">
    <property type="entry name" value="Ankyrin_rpt"/>
</dbReference>
<evidence type="ECO:0000256" key="5">
    <source>
        <dbReference type="ARBA" id="ARBA00023043"/>
    </source>
</evidence>
<feature type="repeat" description="ANK" evidence="6">
    <location>
        <begin position="303"/>
        <end position="335"/>
    </location>
</feature>
<feature type="repeat" description="ANK" evidence="6">
    <location>
        <begin position="370"/>
        <end position="402"/>
    </location>
</feature>
<dbReference type="PANTHER" id="PTHR24171">
    <property type="entry name" value="ANKYRIN REPEAT DOMAIN-CONTAINING PROTEIN 39-RELATED"/>
    <property type="match status" value="1"/>
</dbReference>
<feature type="non-terminal residue" evidence="10">
    <location>
        <position position="488"/>
    </location>
</feature>
<dbReference type="InterPro" id="IPR036770">
    <property type="entry name" value="Ankyrin_rpt-contain_sf"/>
</dbReference>
<dbReference type="RefSeq" id="XP_019646760.1">
    <property type="nucleotide sequence ID" value="XM_019791201.1"/>
</dbReference>
<keyword evidence="9" id="KW-1185">Reference proteome</keyword>
<dbReference type="GeneID" id="109487216"/>
<evidence type="ECO:0000256" key="6">
    <source>
        <dbReference type="PROSITE-ProRule" id="PRU00023"/>
    </source>
</evidence>
<dbReference type="PROSITE" id="PS50865">
    <property type="entry name" value="ZF_MYND_2"/>
    <property type="match status" value="2"/>
</dbReference>
<dbReference type="InterPro" id="IPR002893">
    <property type="entry name" value="Znf_MYND"/>
</dbReference>
<feature type="domain" description="MYND-type" evidence="8">
    <location>
        <begin position="181"/>
        <end position="222"/>
    </location>
</feature>
<keyword evidence="2" id="KW-0677">Repeat</keyword>
<accession>A0A6P5A088</accession>
<dbReference type="GO" id="GO:0008270">
    <property type="term" value="F:zinc ion binding"/>
    <property type="evidence" value="ECO:0007669"/>
    <property type="project" value="UniProtKB-KW"/>
</dbReference>
<feature type="domain" description="MYND-type" evidence="8">
    <location>
        <begin position="441"/>
        <end position="482"/>
    </location>
</feature>
<dbReference type="AlphaFoldDB" id="A0A6P5A088"/>
<dbReference type="SMART" id="SM00248">
    <property type="entry name" value="ANK"/>
    <property type="match status" value="8"/>
</dbReference>
<feature type="repeat" description="ANK" evidence="6">
    <location>
        <begin position="74"/>
        <end position="106"/>
    </location>
</feature>
<dbReference type="SUPFAM" id="SSF48403">
    <property type="entry name" value="Ankyrin repeat"/>
    <property type="match status" value="2"/>
</dbReference>
<evidence type="ECO:0000313" key="10">
    <source>
        <dbReference type="RefSeq" id="XP_019646760.1"/>
    </source>
</evidence>
<name>A0A6P5A088_BRABE</name>
<sequence length="488" mass="53132">MARNANGALIDAAENGCLRGVEAALKAGADIDHAQEDEESSGTALLIASIKGHADIVKLLLRKGASITKRNKGISCAPLHGAAGNGHTDVVDLLVYHGATLDIRDAFQRTPLMAAIMFKEVATVRQLIELGARVDLADAQGNTTQQYCEYNFIGEECDWEHKVMMELVQEATKNKLLRCCNPTCGKPGYRSTLKLCGRCKLTRYCSRDCQKQHWSVGHKKSCGQDMCTVSDGLRTFLKMIELVTGKFKLRAVPATAAILTPRDMARNANEALLDAAENGCLRGVKAALKAGADIDHAQEDEESTGTALLMASIQGHADIVRLLLRKGASVTKRNKGISCAPLHGAAGNGHTEVVDLLVHHGATLDIRDAFLRTPLMAAIMFKEVATVRQLIEFGARVDLADAQGNTTQQYCEYNFFGEDCDCALKEMMELVQETKLLRCCNPTCGKPGYRSTLKLCGQCKLTRYCSRDCQKQHWSVGHKKSCGQDTCP</sequence>
<dbReference type="PROSITE" id="PS50088">
    <property type="entry name" value="ANK_REPEAT"/>
    <property type="match status" value="6"/>
</dbReference>
<evidence type="ECO:0000256" key="3">
    <source>
        <dbReference type="ARBA" id="ARBA00022771"/>
    </source>
</evidence>
<organism evidence="9 10">
    <name type="scientific">Branchiostoma belcheri</name>
    <name type="common">Amphioxus</name>
    <dbReference type="NCBI Taxonomy" id="7741"/>
    <lineage>
        <taxon>Eukaryota</taxon>
        <taxon>Metazoa</taxon>
        <taxon>Chordata</taxon>
        <taxon>Cephalochordata</taxon>
        <taxon>Leptocardii</taxon>
        <taxon>Amphioxiformes</taxon>
        <taxon>Branchiostomatidae</taxon>
        <taxon>Branchiostoma</taxon>
    </lineage>
</organism>
<evidence type="ECO:0000256" key="4">
    <source>
        <dbReference type="ARBA" id="ARBA00022833"/>
    </source>
</evidence>
<dbReference type="Gene3D" id="6.10.140.2220">
    <property type="match status" value="2"/>
</dbReference>
<dbReference type="Gene3D" id="1.25.40.20">
    <property type="entry name" value="Ankyrin repeat-containing domain"/>
    <property type="match status" value="3"/>
</dbReference>
<feature type="repeat" description="ANK" evidence="6">
    <location>
        <begin position="337"/>
        <end position="369"/>
    </location>
</feature>
<dbReference type="PROSITE" id="PS50297">
    <property type="entry name" value="ANK_REP_REGION"/>
    <property type="match status" value="4"/>
</dbReference>
<gene>
    <name evidence="10" type="primary">LOC109487216</name>
</gene>
<feature type="repeat" description="ANK" evidence="6">
    <location>
        <begin position="40"/>
        <end position="72"/>
    </location>
</feature>
<dbReference type="SUPFAM" id="SSF144232">
    <property type="entry name" value="HIT/MYND zinc finger-like"/>
    <property type="match status" value="2"/>
</dbReference>
<reference evidence="10" key="1">
    <citation type="submission" date="2025-08" db="UniProtKB">
        <authorList>
            <consortium name="RefSeq"/>
        </authorList>
    </citation>
    <scope>IDENTIFICATION</scope>
    <source>
        <tissue evidence="10">Gonad</tissue>
    </source>
</reference>
<feature type="repeat" description="ANK" evidence="6">
    <location>
        <begin position="107"/>
        <end position="139"/>
    </location>
</feature>
<evidence type="ECO:0000313" key="9">
    <source>
        <dbReference type="Proteomes" id="UP000515135"/>
    </source>
</evidence>
<evidence type="ECO:0000256" key="1">
    <source>
        <dbReference type="ARBA" id="ARBA00022723"/>
    </source>
</evidence>
<keyword evidence="3 7" id="KW-0863">Zinc-finger</keyword>
<dbReference type="Proteomes" id="UP000515135">
    <property type="component" value="Unplaced"/>
</dbReference>
<evidence type="ECO:0000256" key="2">
    <source>
        <dbReference type="ARBA" id="ARBA00022737"/>
    </source>
</evidence>